<accession>A0A9X9LBH6</accession>
<evidence type="ECO:0000256" key="1">
    <source>
        <dbReference type="SAM" id="MobiDB-lite"/>
    </source>
</evidence>
<keyword evidence="3" id="KW-1185">Reference proteome</keyword>
<dbReference type="EMBL" id="LR026987">
    <property type="protein sequence ID" value="VCU41290.1"/>
    <property type="molecule type" value="Genomic_DNA"/>
</dbReference>
<evidence type="ECO:0000313" key="3">
    <source>
        <dbReference type="Proteomes" id="UP000324639"/>
    </source>
</evidence>
<organism evidence="2 3">
    <name type="scientific">Blumeria graminis f. sp. tritici</name>
    <dbReference type="NCBI Taxonomy" id="62690"/>
    <lineage>
        <taxon>Eukaryota</taxon>
        <taxon>Fungi</taxon>
        <taxon>Dikarya</taxon>
        <taxon>Ascomycota</taxon>
        <taxon>Pezizomycotina</taxon>
        <taxon>Leotiomycetes</taxon>
        <taxon>Erysiphales</taxon>
        <taxon>Erysiphaceae</taxon>
        <taxon>Blumeria</taxon>
    </lineage>
</organism>
<feature type="compositionally biased region" description="Polar residues" evidence="1">
    <location>
        <begin position="105"/>
        <end position="124"/>
    </location>
</feature>
<feature type="region of interest" description="Disordered" evidence="1">
    <location>
        <begin position="105"/>
        <end position="129"/>
    </location>
</feature>
<reference evidence="2 3" key="1">
    <citation type="submission" date="2018-08" db="EMBL/GenBank/DDBJ databases">
        <authorList>
            <person name="Muller C M."/>
        </authorList>
    </citation>
    <scope>NUCLEOTIDE SEQUENCE [LARGE SCALE GENOMIC DNA]</scope>
</reference>
<evidence type="ECO:0000313" key="2">
    <source>
        <dbReference type="EMBL" id="VCU41290.1"/>
    </source>
</evidence>
<proteinExistence type="predicted"/>
<sequence>MEHSCLGFQQQEPLESRAGVFITKSTLVREYTPTGTTQKSRDILTWLRHPITFLRAKFDLRCFLPKWSGCLGNSNFTRDNHQEADHGSFHRWLVFTVSATLSQPKSWRTQRSSTCKSPSKNSNPHTRRDCVLPLNHPVSLSRFLSR</sequence>
<gene>
    <name evidence="2" type="ORF">BGT96224V316_LOCUS2532</name>
</gene>
<protein>
    <submittedName>
        <fullName evidence="2">Bgt-20822</fullName>
    </submittedName>
</protein>
<name>A0A9X9LBH6_BLUGR</name>
<dbReference type="Proteomes" id="UP000324639">
    <property type="component" value="Chromosome Bgt_-04"/>
</dbReference>
<dbReference type="AlphaFoldDB" id="A0A9X9LBH6"/>